<keyword evidence="8" id="KW-1185">Reference proteome</keyword>
<dbReference type="GO" id="GO:0031417">
    <property type="term" value="C:NatC complex"/>
    <property type="evidence" value="ECO:0007669"/>
    <property type="project" value="InterPro"/>
</dbReference>
<proteinExistence type="inferred from homology"/>
<protein>
    <submittedName>
        <fullName evidence="7">N-alpha-acetyltransferase, non-catalitic subunit</fullName>
    </submittedName>
</protein>
<gene>
    <name evidence="7" type="primary">MAK10_1</name>
    <name evidence="7" type="ORF">IWQ60_002120</name>
</gene>
<feature type="domain" description="NAA35-like N-terminal" evidence="5">
    <location>
        <begin position="55"/>
        <end position="202"/>
    </location>
</feature>
<dbReference type="Pfam" id="PF25789">
    <property type="entry name" value="TPR_NAA35"/>
    <property type="match status" value="1"/>
</dbReference>
<evidence type="ECO:0000256" key="1">
    <source>
        <dbReference type="ARBA" id="ARBA00004496"/>
    </source>
</evidence>
<dbReference type="PANTHER" id="PTHR21373">
    <property type="entry name" value="GLUCOSE REPRESSIBLE PROTEIN MAK10"/>
    <property type="match status" value="1"/>
</dbReference>
<organism evidence="7 8">
    <name type="scientific">Tieghemiomyces parasiticus</name>
    <dbReference type="NCBI Taxonomy" id="78921"/>
    <lineage>
        <taxon>Eukaryota</taxon>
        <taxon>Fungi</taxon>
        <taxon>Fungi incertae sedis</taxon>
        <taxon>Zoopagomycota</taxon>
        <taxon>Kickxellomycotina</taxon>
        <taxon>Dimargaritomycetes</taxon>
        <taxon>Dimargaritales</taxon>
        <taxon>Dimargaritaceae</taxon>
        <taxon>Tieghemiomyces</taxon>
    </lineage>
</organism>
<name>A0A9W8AFP6_9FUNG</name>
<keyword evidence="3" id="KW-0963">Cytoplasm</keyword>
<evidence type="ECO:0000259" key="5">
    <source>
        <dbReference type="Pfam" id="PF04112"/>
    </source>
</evidence>
<feature type="domain" description="NAA35-like TPR repeats" evidence="6">
    <location>
        <begin position="357"/>
        <end position="701"/>
    </location>
</feature>
<accession>A0A9W8AFP6</accession>
<evidence type="ECO:0000313" key="8">
    <source>
        <dbReference type="Proteomes" id="UP001150569"/>
    </source>
</evidence>
<sequence length="778" mass="88219">MTAHPPVRQNMESAMSNGHRPDHASAKGGSNESNDDGWTDILPLLASAAQELKTGELLRAPHFELVDCMSVLEIMDPKMDAGLHLVQQNPAPEFDPEAPRTPAEVLWIMDQFSVCEMTWQSGHSDIQTLHTCRYLPHLVYLAESAVDRYRDERFWTFTLYTYLLAVLHGAHLVWTEMRKGHLYEDEDFTTATHGQPFPQHLTVSQSRRLLVGAIEGVKARLAALTATPAPAPNGAPSGAAAAAPPRKPTDRRVLLAVLNRLEIRLLWLRILQLHPYTPEACANVECLVDTYFTHRRSDNRVERTAQAMGCPVQGVFDPNAGLKLIEQTPPRAIRLLTVTEAGGAMDQLLTGLQRLLQIRNFDSSMSLVTFLALFHDGARAPAPFVRSLIMTLLDVHGTVFEHRSHHQLIADRVREFCCPPRQFLPPDAESAPCLATPSNLDRTAPVTRPDTLATQFIKHTTGAYLSYLKVFSQNLARQRRLQRRLLTDWDTIYVQTLELERQNAEINRALTRATDRHLPQEYGYFSAWAMDVKLTVMIRFVLSGVALDIYKPGELIIIYWYADYLQSVRISHIQSVRDSITRIAEASDYDGIDRAAFERTTHLLRSMRGRLCVEQELCRGLVMVLAALARLGQHDRWDFGLSDVKAYFDTRFRVFLGVSIPTLLDHTQWTQVGQYFADSPPEPLLERAEDHFSECLRQLDDLAYNPADFRGYRFCIDTSLQRYLADVRRTAVLNRQTVSWLQDRLENDPVSLRAGRRLVKCSSLTYSPAFVVFRPPES</sequence>
<dbReference type="InterPro" id="IPR057982">
    <property type="entry name" value="TPR_NAA35"/>
</dbReference>
<evidence type="ECO:0000313" key="7">
    <source>
        <dbReference type="EMBL" id="KAJ1928339.1"/>
    </source>
</evidence>
<dbReference type="InterPro" id="IPR057983">
    <property type="entry name" value="NAA35-like_N"/>
</dbReference>
<evidence type="ECO:0000256" key="3">
    <source>
        <dbReference type="ARBA" id="ARBA00022490"/>
    </source>
</evidence>
<comment type="subcellular location">
    <subcellularLocation>
        <location evidence="1">Cytoplasm</location>
    </subcellularLocation>
</comment>
<dbReference type="PANTHER" id="PTHR21373:SF0">
    <property type="entry name" value="N-ALPHA-ACETYLTRANSFERASE 35, NATC AUXILIARY SUBUNIT"/>
    <property type="match status" value="1"/>
</dbReference>
<evidence type="ECO:0000256" key="2">
    <source>
        <dbReference type="ARBA" id="ARBA00006289"/>
    </source>
</evidence>
<evidence type="ECO:0000259" key="6">
    <source>
        <dbReference type="Pfam" id="PF25789"/>
    </source>
</evidence>
<reference evidence="7" key="1">
    <citation type="submission" date="2022-07" db="EMBL/GenBank/DDBJ databases">
        <title>Phylogenomic reconstructions and comparative analyses of Kickxellomycotina fungi.</title>
        <authorList>
            <person name="Reynolds N.K."/>
            <person name="Stajich J.E."/>
            <person name="Barry K."/>
            <person name="Grigoriev I.V."/>
            <person name="Crous P."/>
            <person name="Smith M.E."/>
        </authorList>
    </citation>
    <scope>NUCLEOTIDE SEQUENCE</scope>
    <source>
        <strain evidence="7">RSA 861</strain>
    </source>
</reference>
<feature type="region of interest" description="Disordered" evidence="4">
    <location>
        <begin position="1"/>
        <end position="35"/>
    </location>
</feature>
<dbReference type="InterPro" id="IPR007244">
    <property type="entry name" value="Naa35_N"/>
</dbReference>
<dbReference type="Pfam" id="PF04112">
    <property type="entry name" value="Mak10"/>
    <property type="match status" value="1"/>
</dbReference>
<dbReference type="Proteomes" id="UP001150569">
    <property type="component" value="Unassembled WGS sequence"/>
</dbReference>
<dbReference type="OrthoDB" id="269405at2759"/>
<dbReference type="AlphaFoldDB" id="A0A9W8AFP6"/>
<evidence type="ECO:0000256" key="4">
    <source>
        <dbReference type="SAM" id="MobiDB-lite"/>
    </source>
</evidence>
<comment type="caution">
    <text evidence="7">The sequence shown here is derived from an EMBL/GenBank/DDBJ whole genome shotgun (WGS) entry which is preliminary data.</text>
</comment>
<dbReference type="EMBL" id="JANBPT010000076">
    <property type="protein sequence ID" value="KAJ1928339.1"/>
    <property type="molecule type" value="Genomic_DNA"/>
</dbReference>
<comment type="similarity">
    <text evidence="2">Belongs to the MAK10 family.</text>
</comment>